<proteinExistence type="predicted"/>
<feature type="compositionally biased region" description="Acidic residues" evidence="1">
    <location>
        <begin position="63"/>
        <end position="72"/>
    </location>
</feature>
<reference evidence="2" key="1">
    <citation type="submission" date="2020-08" db="EMBL/GenBank/DDBJ databases">
        <title>Plant Genome Project.</title>
        <authorList>
            <person name="Zhang R.-G."/>
        </authorList>
    </citation>
    <scope>NUCLEOTIDE SEQUENCE</scope>
    <source>
        <strain evidence="2">WSP0</strain>
        <tissue evidence="2">Leaf</tissue>
    </source>
</reference>
<name>A0AAV6IYB1_9ERIC</name>
<accession>A0AAV6IYB1</accession>
<dbReference type="Proteomes" id="UP000823749">
    <property type="component" value="Chromosome 9"/>
</dbReference>
<gene>
    <name evidence="2" type="ORF">RHGRI_027012</name>
</gene>
<sequence>MFMQCKTFVDLVATQCSQVNDRIRGNKGKAKEVVDVGIREHIHESDTNDYDPDSMFSHSGGEDFNESDNGLEDDDALFDINVGKGVEYGGLGSTCDPNDPEYAPVGKELTHLHDLADLDG</sequence>
<keyword evidence="3" id="KW-1185">Reference proteome</keyword>
<feature type="region of interest" description="Disordered" evidence="1">
    <location>
        <begin position="42"/>
        <end position="72"/>
    </location>
</feature>
<comment type="caution">
    <text evidence="2">The sequence shown here is derived from an EMBL/GenBank/DDBJ whole genome shotgun (WGS) entry which is preliminary data.</text>
</comment>
<protein>
    <submittedName>
        <fullName evidence="2">Uncharacterized protein</fullName>
    </submittedName>
</protein>
<evidence type="ECO:0000313" key="3">
    <source>
        <dbReference type="Proteomes" id="UP000823749"/>
    </source>
</evidence>
<evidence type="ECO:0000256" key="1">
    <source>
        <dbReference type="SAM" id="MobiDB-lite"/>
    </source>
</evidence>
<evidence type="ECO:0000313" key="2">
    <source>
        <dbReference type="EMBL" id="KAG5532573.1"/>
    </source>
</evidence>
<dbReference type="EMBL" id="JACTNZ010000009">
    <property type="protein sequence ID" value="KAG5532573.1"/>
    <property type="molecule type" value="Genomic_DNA"/>
</dbReference>
<dbReference type="AlphaFoldDB" id="A0AAV6IYB1"/>
<organism evidence="2 3">
    <name type="scientific">Rhododendron griersonianum</name>
    <dbReference type="NCBI Taxonomy" id="479676"/>
    <lineage>
        <taxon>Eukaryota</taxon>
        <taxon>Viridiplantae</taxon>
        <taxon>Streptophyta</taxon>
        <taxon>Embryophyta</taxon>
        <taxon>Tracheophyta</taxon>
        <taxon>Spermatophyta</taxon>
        <taxon>Magnoliopsida</taxon>
        <taxon>eudicotyledons</taxon>
        <taxon>Gunneridae</taxon>
        <taxon>Pentapetalae</taxon>
        <taxon>asterids</taxon>
        <taxon>Ericales</taxon>
        <taxon>Ericaceae</taxon>
        <taxon>Ericoideae</taxon>
        <taxon>Rhodoreae</taxon>
        <taxon>Rhododendron</taxon>
    </lineage>
</organism>